<proteinExistence type="inferred from homology"/>
<feature type="non-terminal residue" evidence="5">
    <location>
        <position position="1"/>
    </location>
</feature>
<dbReference type="PANTHER" id="PTHR32089">
    <property type="entry name" value="METHYL-ACCEPTING CHEMOTAXIS PROTEIN MCPB"/>
    <property type="match status" value="1"/>
</dbReference>
<comment type="similarity">
    <text evidence="2">Belongs to the methyl-accepting chemotaxis (MCP) protein family.</text>
</comment>
<feature type="domain" description="Methyl-accepting transducer" evidence="4">
    <location>
        <begin position="1"/>
        <end position="210"/>
    </location>
</feature>
<dbReference type="PANTHER" id="PTHR32089:SF114">
    <property type="entry name" value="METHYL-ACCEPTING CHEMOTAXIS PROTEIN MCPB"/>
    <property type="match status" value="1"/>
</dbReference>
<evidence type="ECO:0000256" key="1">
    <source>
        <dbReference type="ARBA" id="ARBA00023224"/>
    </source>
</evidence>
<evidence type="ECO:0000256" key="3">
    <source>
        <dbReference type="PROSITE-ProRule" id="PRU00284"/>
    </source>
</evidence>
<accession>A0ABW1DMU6</accession>
<dbReference type="SMART" id="SM00283">
    <property type="entry name" value="MA"/>
    <property type="match status" value="1"/>
</dbReference>
<dbReference type="InterPro" id="IPR004089">
    <property type="entry name" value="MCPsignal_dom"/>
</dbReference>
<keyword evidence="6" id="KW-1185">Reference proteome</keyword>
<dbReference type="InterPro" id="IPR004090">
    <property type="entry name" value="Chemotax_Me-accpt_rcpt"/>
</dbReference>
<dbReference type="SUPFAM" id="SSF58104">
    <property type="entry name" value="Methyl-accepting chemotaxis protein (MCP) signaling domain"/>
    <property type="match status" value="1"/>
</dbReference>
<reference evidence="6" key="1">
    <citation type="journal article" date="2019" name="Int. J. Syst. Evol. Microbiol.">
        <title>The Global Catalogue of Microorganisms (GCM) 10K type strain sequencing project: providing services to taxonomists for standard genome sequencing and annotation.</title>
        <authorList>
            <consortium name="The Broad Institute Genomics Platform"/>
            <consortium name="The Broad Institute Genome Sequencing Center for Infectious Disease"/>
            <person name="Wu L."/>
            <person name="Ma J."/>
        </authorList>
    </citation>
    <scope>NUCLEOTIDE SEQUENCE [LARGE SCALE GENOMIC DNA]</scope>
    <source>
        <strain evidence="6">CGMCC 1.15053</strain>
    </source>
</reference>
<dbReference type="PROSITE" id="PS50111">
    <property type="entry name" value="CHEMOTAXIS_TRANSDUC_2"/>
    <property type="match status" value="1"/>
</dbReference>
<name>A0ABW1DMU6_9DEIO</name>
<sequence>AQAQAGAEPLGQAGVTAQAGQQALQAALGEFGALQGGAQETGARLQTLSAHAEEIRAALDTVGRVAGQTNLLSLHAAIEAAGAGESGRRFAVVADEVRELADEAAAVTAQITALVGAVQAELGALHQDLHTQRAALTQGQQQAQGASDGLRELARLAALASARLAEVQGAAHSGLGRADTLSGEAQTLAHAAQTQSGTLERSQEAAQTLQAGAQALGEQLGRYRLPG</sequence>
<dbReference type="Gene3D" id="1.10.287.950">
    <property type="entry name" value="Methyl-accepting chemotaxis protein"/>
    <property type="match status" value="1"/>
</dbReference>
<protein>
    <submittedName>
        <fullName evidence="5">Methyl-accepting chemotaxis protein</fullName>
    </submittedName>
</protein>
<organism evidence="5 6">
    <name type="scientific">Deinococcus petrolearius</name>
    <dbReference type="NCBI Taxonomy" id="1751295"/>
    <lineage>
        <taxon>Bacteria</taxon>
        <taxon>Thermotogati</taxon>
        <taxon>Deinococcota</taxon>
        <taxon>Deinococci</taxon>
        <taxon>Deinococcales</taxon>
        <taxon>Deinococcaceae</taxon>
        <taxon>Deinococcus</taxon>
    </lineage>
</organism>
<dbReference type="RefSeq" id="WP_380049760.1">
    <property type="nucleotide sequence ID" value="NZ_JBHSOH010000014.1"/>
</dbReference>
<dbReference type="Pfam" id="PF00015">
    <property type="entry name" value="MCPsignal"/>
    <property type="match status" value="1"/>
</dbReference>
<comment type="caution">
    <text evidence="5">The sequence shown here is derived from an EMBL/GenBank/DDBJ whole genome shotgun (WGS) entry which is preliminary data.</text>
</comment>
<evidence type="ECO:0000256" key="2">
    <source>
        <dbReference type="ARBA" id="ARBA00029447"/>
    </source>
</evidence>
<keyword evidence="1 3" id="KW-0807">Transducer</keyword>
<dbReference type="Proteomes" id="UP001595979">
    <property type="component" value="Unassembled WGS sequence"/>
</dbReference>
<dbReference type="PRINTS" id="PR00260">
    <property type="entry name" value="CHEMTRNSDUCR"/>
</dbReference>
<evidence type="ECO:0000313" key="6">
    <source>
        <dbReference type="Proteomes" id="UP001595979"/>
    </source>
</evidence>
<evidence type="ECO:0000259" key="4">
    <source>
        <dbReference type="PROSITE" id="PS50111"/>
    </source>
</evidence>
<gene>
    <name evidence="5" type="ORF">ACFPQ6_12275</name>
</gene>
<dbReference type="EMBL" id="JBHSOH010000014">
    <property type="protein sequence ID" value="MFC5849086.1"/>
    <property type="molecule type" value="Genomic_DNA"/>
</dbReference>
<evidence type="ECO:0000313" key="5">
    <source>
        <dbReference type="EMBL" id="MFC5849086.1"/>
    </source>
</evidence>